<evidence type="ECO:0000256" key="2">
    <source>
        <dbReference type="ARBA" id="ARBA00022771"/>
    </source>
</evidence>
<feature type="region of interest" description="Disordered" evidence="5">
    <location>
        <begin position="234"/>
        <end position="262"/>
    </location>
</feature>
<name>A0AAD5NWI2_ACENE</name>
<dbReference type="GO" id="GO:0008237">
    <property type="term" value="F:metallopeptidase activity"/>
    <property type="evidence" value="ECO:0007669"/>
    <property type="project" value="TreeGrafter"/>
</dbReference>
<evidence type="ECO:0000256" key="5">
    <source>
        <dbReference type="SAM" id="MobiDB-lite"/>
    </source>
</evidence>
<evidence type="ECO:0000256" key="4">
    <source>
        <dbReference type="PROSITE-ProRule" id="PRU00322"/>
    </source>
</evidence>
<feature type="compositionally biased region" description="Polar residues" evidence="5">
    <location>
        <begin position="234"/>
        <end position="246"/>
    </location>
</feature>
<evidence type="ECO:0000259" key="6">
    <source>
        <dbReference type="PROSITE" id="PS50199"/>
    </source>
</evidence>
<reference evidence="8" key="2">
    <citation type="submission" date="2023-02" db="EMBL/GenBank/DDBJ databases">
        <authorList>
            <person name="Swenson N.G."/>
            <person name="Wegrzyn J.L."/>
            <person name="Mcevoy S.L."/>
        </authorList>
    </citation>
    <scope>NUCLEOTIDE SEQUENCE</scope>
    <source>
        <strain evidence="8">91603</strain>
        <tissue evidence="8">Leaf</tissue>
    </source>
</reference>
<dbReference type="EMBL" id="JAJSOW010000100">
    <property type="protein sequence ID" value="KAI9185209.1"/>
    <property type="molecule type" value="Genomic_DNA"/>
</dbReference>
<dbReference type="Proteomes" id="UP001064489">
    <property type="component" value="Chromosome 3"/>
</dbReference>
<evidence type="ECO:0000259" key="7">
    <source>
        <dbReference type="PROSITE" id="PS51397"/>
    </source>
</evidence>
<dbReference type="InterPro" id="IPR001876">
    <property type="entry name" value="Znf_RanBP2"/>
</dbReference>
<sequence>MNVGDLHKVWEIKALKRKPDEEEAKKILERIAKQVQPIMRKRKWRVKLLSEFCPNNASLLGLNVGGGVHVKLRLRRPNRDSDFYPFDQVLDTMLHELCHNAHGPHNANFYKLWDELRKECEELMYKGITGSGGGFDLPGKRLGGFSRQPPVSSLRKTALAAAEKRARLGYLLPSGPKRLGGDSSIMADLSPIQAAAMAAERRLQDDIWCGSQAFGDGGSNSDISEDIVYTGQSAGNSKLSGGSSARASDAISRKRSRESTSLSNRRLVSGFVDISGASSSASMRNQDAMDDPEELAKWECETCTLLNPPLAPICKLCSTLRPNNVGIKNQTWSCKFCTLENSIKLDKCSACDQWRYSHGPPVSTPAPYIGT</sequence>
<feature type="domain" description="RanBP2-type" evidence="6">
    <location>
        <begin position="294"/>
        <end position="323"/>
    </location>
</feature>
<evidence type="ECO:0000256" key="3">
    <source>
        <dbReference type="ARBA" id="ARBA00022833"/>
    </source>
</evidence>
<dbReference type="GO" id="GO:0005634">
    <property type="term" value="C:nucleus"/>
    <property type="evidence" value="ECO:0007669"/>
    <property type="project" value="TreeGrafter"/>
</dbReference>
<organism evidence="8 9">
    <name type="scientific">Acer negundo</name>
    <name type="common">Box elder</name>
    <dbReference type="NCBI Taxonomy" id="4023"/>
    <lineage>
        <taxon>Eukaryota</taxon>
        <taxon>Viridiplantae</taxon>
        <taxon>Streptophyta</taxon>
        <taxon>Embryophyta</taxon>
        <taxon>Tracheophyta</taxon>
        <taxon>Spermatophyta</taxon>
        <taxon>Magnoliopsida</taxon>
        <taxon>eudicotyledons</taxon>
        <taxon>Gunneridae</taxon>
        <taxon>Pentapetalae</taxon>
        <taxon>rosids</taxon>
        <taxon>malvids</taxon>
        <taxon>Sapindales</taxon>
        <taxon>Sapindaceae</taxon>
        <taxon>Hippocastanoideae</taxon>
        <taxon>Acereae</taxon>
        <taxon>Acer</taxon>
    </lineage>
</organism>
<dbReference type="PANTHER" id="PTHR46622:SF3">
    <property type="entry name" value="ZINC ION BINDING PROTEIN"/>
    <property type="match status" value="1"/>
</dbReference>
<dbReference type="GO" id="GO:0008270">
    <property type="term" value="F:zinc ion binding"/>
    <property type="evidence" value="ECO:0007669"/>
    <property type="project" value="UniProtKB-KW"/>
</dbReference>
<gene>
    <name evidence="8" type="ORF">LWI28_005313</name>
</gene>
<dbReference type="GO" id="GO:0006281">
    <property type="term" value="P:DNA repair"/>
    <property type="evidence" value="ECO:0007669"/>
    <property type="project" value="TreeGrafter"/>
</dbReference>
<dbReference type="Pfam" id="PF08325">
    <property type="entry name" value="WLM"/>
    <property type="match status" value="1"/>
</dbReference>
<protein>
    <submittedName>
        <fullName evidence="8">Uncharacterized protein</fullName>
    </submittedName>
</protein>
<dbReference type="PROSITE" id="PS01358">
    <property type="entry name" value="ZF_RANBP2_1"/>
    <property type="match status" value="2"/>
</dbReference>
<reference evidence="8" key="1">
    <citation type="journal article" date="2022" name="Plant J.">
        <title>Strategies of tolerance reflected in two North American maple genomes.</title>
        <authorList>
            <person name="McEvoy S.L."/>
            <person name="Sezen U.U."/>
            <person name="Trouern-Trend A."/>
            <person name="McMahon S.M."/>
            <person name="Schaberg P.G."/>
            <person name="Yang J."/>
            <person name="Wegrzyn J.L."/>
            <person name="Swenson N.G."/>
        </authorList>
    </citation>
    <scope>NUCLEOTIDE SEQUENCE</scope>
    <source>
        <strain evidence="8">91603</strain>
    </source>
</reference>
<accession>A0AAD5NWI2</accession>
<keyword evidence="1" id="KW-0479">Metal-binding</keyword>
<evidence type="ECO:0000313" key="9">
    <source>
        <dbReference type="Proteomes" id="UP001064489"/>
    </source>
</evidence>
<evidence type="ECO:0000313" key="8">
    <source>
        <dbReference type="EMBL" id="KAI9185209.1"/>
    </source>
</evidence>
<dbReference type="PROSITE" id="PS51397">
    <property type="entry name" value="WLM"/>
    <property type="match status" value="1"/>
</dbReference>
<dbReference type="Gene3D" id="2.30.30.380">
    <property type="entry name" value="Zn-finger domain of Sec23/24"/>
    <property type="match status" value="1"/>
</dbReference>
<keyword evidence="3" id="KW-0862">Zinc</keyword>
<dbReference type="PANTHER" id="PTHR46622">
    <property type="entry name" value="DNA-DEPENDENT METALLOPROTEASE WSS1"/>
    <property type="match status" value="1"/>
</dbReference>
<evidence type="ECO:0000256" key="1">
    <source>
        <dbReference type="ARBA" id="ARBA00022723"/>
    </source>
</evidence>
<feature type="domain" description="RanBP2-type" evidence="6">
    <location>
        <begin position="328"/>
        <end position="357"/>
    </location>
</feature>
<dbReference type="PROSITE" id="PS50199">
    <property type="entry name" value="ZF_RANBP2_2"/>
    <property type="match status" value="2"/>
</dbReference>
<comment type="caution">
    <text evidence="8">The sequence shown here is derived from an EMBL/GenBank/DDBJ whole genome shotgun (WGS) entry which is preliminary data.</text>
</comment>
<dbReference type="InterPro" id="IPR036443">
    <property type="entry name" value="Znf_RanBP2_sf"/>
</dbReference>
<dbReference type="InterPro" id="IPR053000">
    <property type="entry name" value="WSS1-like_metalloprotease"/>
</dbReference>
<dbReference type="SMART" id="SM00547">
    <property type="entry name" value="ZnF_RBZ"/>
    <property type="match status" value="2"/>
</dbReference>
<keyword evidence="9" id="KW-1185">Reference proteome</keyword>
<feature type="domain" description="WLM" evidence="7">
    <location>
        <begin position="1"/>
        <end position="204"/>
    </location>
</feature>
<keyword evidence="2 4" id="KW-0863">Zinc-finger</keyword>
<dbReference type="SUPFAM" id="SSF90209">
    <property type="entry name" value="Ran binding protein zinc finger-like"/>
    <property type="match status" value="2"/>
</dbReference>
<dbReference type="InterPro" id="IPR013536">
    <property type="entry name" value="WLM_dom"/>
</dbReference>
<dbReference type="AlphaFoldDB" id="A0AAD5NWI2"/>
<proteinExistence type="predicted"/>